<feature type="transmembrane region" description="Helical" evidence="5">
    <location>
        <begin position="201"/>
        <end position="222"/>
    </location>
</feature>
<accession>A0A3B3BNC7</accession>
<dbReference type="AlphaFoldDB" id="A0A3B3BNC7"/>
<sequence>MSSTPSVVLFLAWITTDVHSEKILDRLRDSTVVLSPDHVEDPITIITWRYKTHLAADWNGQKAPFSRIFKDGCSLNTETGELTINSVRLEDGGVYTTQINNKTQTAVKLQVFSPVPKPNITLSCNPEETQCTLSCTFNRTDDLGEVHIFWILDDKLKKEGKELNITKETKELMFICSLENSVSSGNSSELQNPLFFKNEDVLYLVFFALYTSLLFVVGLIIIHQSKKNSSFHLFSKSVFIF</sequence>
<keyword evidence="5" id="KW-1133">Transmembrane helix</keyword>
<feature type="chain" id="PRO_5017352478" description="Ig-like domain-containing protein" evidence="6">
    <location>
        <begin position="21"/>
        <end position="241"/>
    </location>
</feature>
<dbReference type="Proteomes" id="UP000261560">
    <property type="component" value="Unplaced"/>
</dbReference>
<evidence type="ECO:0000313" key="7">
    <source>
        <dbReference type="Ensembl" id="ENSOMEP00000006488.1"/>
    </source>
</evidence>
<dbReference type="GeneTree" id="ENSGT00610000086518"/>
<dbReference type="InterPro" id="IPR013783">
    <property type="entry name" value="Ig-like_fold"/>
</dbReference>
<dbReference type="PANTHER" id="PTHR12080">
    <property type="entry name" value="SIGNALING LYMPHOCYTIC ACTIVATION MOLECULE"/>
    <property type="match status" value="1"/>
</dbReference>
<evidence type="ECO:0000256" key="1">
    <source>
        <dbReference type="ARBA" id="ARBA00004370"/>
    </source>
</evidence>
<keyword evidence="3 5" id="KW-0472">Membrane</keyword>
<proteinExistence type="predicted"/>
<dbReference type="InterPro" id="IPR015631">
    <property type="entry name" value="CD2/SLAM_rcpt"/>
</dbReference>
<evidence type="ECO:0000256" key="5">
    <source>
        <dbReference type="SAM" id="Phobius"/>
    </source>
</evidence>
<dbReference type="OMA" id="PITIITW"/>
<evidence type="ECO:0000313" key="8">
    <source>
        <dbReference type="Proteomes" id="UP000261560"/>
    </source>
</evidence>
<comment type="subcellular location">
    <subcellularLocation>
        <location evidence="1">Membrane</location>
    </subcellularLocation>
</comment>
<organism evidence="7 8">
    <name type="scientific">Oryzias melastigma</name>
    <name type="common">Marine medaka</name>
    <dbReference type="NCBI Taxonomy" id="30732"/>
    <lineage>
        <taxon>Eukaryota</taxon>
        <taxon>Metazoa</taxon>
        <taxon>Chordata</taxon>
        <taxon>Craniata</taxon>
        <taxon>Vertebrata</taxon>
        <taxon>Euteleostomi</taxon>
        <taxon>Actinopterygii</taxon>
        <taxon>Neopterygii</taxon>
        <taxon>Teleostei</taxon>
        <taxon>Neoteleostei</taxon>
        <taxon>Acanthomorphata</taxon>
        <taxon>Ovalentaria</taxon>
        <taxon>Atherinomorphae</taxon>
        <taxon>Beloniformes</taxon>
        <taxon>Adrianichthyidae</taxon>
        <taxon>Oryziinae</taxon>
        <taxon>Oryzias</taxon>
    </lineage>
</organism>
<dbReference type="PaxDb" id="30732-ENSOMEP00000006488"/>
<evidence type="ECO:0000256" key="3">
    <source>
        <dbReference type="ARBA" id="ARBA00023136"/>
    </source>
</evidence>
<keyword evidence="5" id="KW-0812">Transmembrane</keyword>
<dbReference type="InterPro" id="IPR036179">
    <property type="entry name" value="Ig-like_dom_sf"/>
</dbReference>
<dbReference type="Gene3D" id="2.60.40.10">
    <property type="entry name" value="Immunoglobulins"/>
    <property type="match status" value="2"/>
</dbReference>
<protein>
    <recommendedName>
        <fullName evidence="9">Ig-like domain-containing protein</fullName>
    </recommendedName>
</protein>
<keyword evidence="2 6" id="KW-0732">Signal</keyword>
<evidence type="ECO:0000256" key="6">
    <source>
        <dbReference type="SAM" id="SignalP"/>
    </source>
</evidence>
<evidence type="ECO:0000256" key="4">
    <source>
        <dbReference type="ARBA" id="ARBA00023180"/>
    </source>
</evidence>
<feature type="signal peptide" evidence="6">
    <location>
        <begin position="1"/>
        <end position="20"/>
    </location>
</feature>
<keyword evidence="4" id="KW-0325">Glycoprotein</keyword>
<dbReference type="PANTHER" id="PTHR12080:SF125">
    <property type="entry name" value="CD48 ANTIGEN-LIKE"/>
    <property type="match status" value="1"/>
</dbReference>
<dbReference type="STRING" id="30732.ENSOMEP00000006488"/>
<dbReference type="Ensembl" id="ENSOMET00000005771.1">
    <property type="protein sequence ID" value="ENSOMEP00000006488.1"/>
    <property type="gene ID" value="ENSOMEG00000007506.1"/>
</dbReference>
<dbReference type="SUPFAM" id="SSF48726">
    <property type="entry name" value="Immunoglobulin"/>
    <property type="match status" value="1"/>
</dbReference>
<keyword evidence="8" id="KW-1185">Reference proteome</keyword>
<name>A0A3B3BNC7_ORYME</name>
<evidence type="ECO:0008006" key="9">
    <source>
        <dbReference type="Google" id="ProtNLM"/>
    </source>
</evidence>
<dbReference type="GO" id="GO:0016020">
    <property type="term" value="C:membrane"/>
    <property type="evidence" value="ECO:0007669"/>
    <property type="project" value="UniProtKB-SubCell"/>
</dbReference>
<reference evidence="7" key="2">
    <citation type="submission" date="2025-09" db="UniProtKB">
        <authorList>
            <consortium name="Ensembl"/>
        </authorList>
    </citation>
    <scope>IDENTIFICATION</scope>
</reference>
<evidence type="ECO:0000256" key="2">
    <source>
        <dbReference type="ARBA" id="ARBA00022729"/>
    </source>
</evidence>
<reference evidence="7" key="1">
    <citation type="submission" date="2025-08" db="UniProtKB">
        <authorList>
            <consortium name="Ensembl"/>
        </authorList>
    </citation>
    <scope>IDENTIFICATION</scope>
</reference>